<proteinExistence type="predicted"/>
<dbReference type="RefSeq" id="WP_188904499.1">
    <property type="nucleotide sequence ID" value="NZ_BMOM01000019.1"/>
</dbReference>
<evidence type="ECO:0008006" key="3">
    <source>
        <dbReference type="Google" id="ProtNLM"/>
    </source>
</evidence>
<protein>
    <recommendedName>
        <fullName evidence="3">Bacterial transcriptional activator domain-containing protein</fullName>
    </recommendedName>
</protein>
<dbReference type="Gene3D" id="1.10.10.10">
    <property type="entry name" value="Winged helix-like DNA-binding domain superfamily/Winged helix DNA-binding domain"/>
    <property type="match status" value="1"/>
</dbReference>
<dbReference type="EMBL" id="BMOM01000019">
    <property type="protein sequence ID" value="GGM13698.1"/>
    <property type="molecule type" value="Genomic_DNA"/>
</dbReference>
<reference evidence="2" key="1">
    <citation type="journal article" date="2019" name="Int. J. Syst. Evol. Microbiol.">
        <title>The Global Catalogue of Microorganisms (GCM) 10K type strain sequencing project: providing services to taxonomists for standard genome sequencing and annotation.</title>
        <authorList>
            <consortium name="The Broad Institute Genomics Platform"/>
            <consortium name="The Broad Institute Genome Sequencing Center for Infectious Disease"/>
            <person name="Wu L."/>
            <person name="Ma J."/>
        </authorList>
    </citation>
    <scope>NUCLEOTIDE SEQUENCE [LARGE SCALE GENOMIC DNA]</scope>
    <source>
        <strain evidence="2">JCM 15443</strain>
    </source>
</reference>
<sequence>MLRENGVSASPDAIDYPCRALTGPPITVKVFGKLQVTVAAEPVKISGRAATLLTYLALEGGPLHRTTAAQLLWPRAGAQGLRNLRVELTALRRQGIELSPNRSSSLSLQAVTELDDLQQRKVKDQTHLVAALTHPLQNFNDLGNPVLASWVRHQRQRLTQTVKQLSGSRVLPQAPLPLVLPSDQPLTQWLAERVLPEFQSFIRGTRHPQLAVYVGRPGSGRRESLEIVLARLGLTPVEITASAGLDSLRALLLVNLRAALKVGVPQEVRPLPLEQEPQTSDLAELVPLLMQAGPLAVVVRSAEHLSKEAGQLIDLLLGLARSLLVVAVTTPAGQTRLEQVLGHHDQPGWFHIIHVPALTPESLPAQDIGASSISGELDAEARFEIIRQTEGFLGAVRCQPPISAPVRGRLGQRLQRILRAEIAAALGPDLAYVQTLALLPGPFSEATALGTLGQVGLETSRAAQLLKDTLQTGILERVDSVLTVRLPEVQVRLPDAARLLCFRSELQRAALAGSLDAGDRHRLKYPSCTVPTVVQASGANCTLTPSAILPNILQPHETVQLPGGYVLLARACGWTLLRLGAADHAVPRLELHFAVPATAQHWQLRLYLQDLPHHEEPSIHILNGAGSLSRQASTIPWPQALTPGGWALAEGTLQGRHLVLSVQATNLILHLERPEFA</sequence>
<evidence type="ECO:0000313" key="2">
    <source>
        <dbReference type="Proteomes" id="UP000661918"/>
    </source>
</evidence>
<dbReference type="Proteomes" id="UP000661918">
    <property type="component" value="Unassembled WGS sequence"/>
</dbReference>
<organism evidence="1 2">
    <name type="scientific">Deinococcus aerophilus</name>
    <dbReference type="NCBI Taxonomy" id="522488"/>
    <lineage>
        <taxon>Bacteria</taxon>
        <taxon>Thermotogati</taxon>
        <taxon>Deinococcota</taxon>
        <taxon>Deinococci</taxon>
        <taxon>Deinococcales</taxon>
        <taxon>Deinococcaceae</taxon>
        <taxon>Deinococcus</taxon>
    </lineage>
</organism>
<dbReference type="InterPro" id="IPR036388">
    <property type="entry name" value="WH-like_DNA-bd_sf"/>
</dbReference>
<name>A0ABQ2GVI6_9DEIO</name>
<accession>A0ABQ2GVI6</accession>
<evidence type="ECO:0000313" key="1">
    <source>
        <dbReference type="EMBL" id="GGM13698.1"/>
    </source>
</evidence>
<comment type="caution">
    <text evidence="1">The sequence shown here is derived from an EMBL/GenBank/DDBJ whole genome shotgun (WGS) entry which is preliminary data.</text>
</comment>
<gene>
    <name evidence="1" type="ORF">GCM10010841_22930</name>
</gene>
<keyword evidence="2" id="KW-1185">Reference proteome</keyword>